<feature type="region of interest" description="Disordered" evidence="3">
    <location>
        <begin position="880"/>
        <end position="942"/>
    </location>
</feature>
<dbReference type="EMBL" id="JAPFRF010000002">
    <property type="protein sequence ID" value="KAJ7341993.1"/>
    <property type="molecule type" value="Genomic_DNA"/>
</dbReference>
<comment type="caution">
    <text evidence="6">The sequence shown here is derived from an EMBL/GenBank/DDBJ whole genome shotgun (WGS) entry which is preliminary data.</text>
</comment>
<organism evidence="6 7">
    <name type="scientific">Phrynocephalus forsythii</name>
    <dbReference type="NCBI Taxonomy" id="171643"/>
    <lineage>
        <taxon>Eukaryota</taxon>
        <taxon>Metazoa</taxon>
        <taxon>Chordata</taxon>
        <taxon>Craniata</taxon>
        <taxon>Vertebrata</taxon>
        <taxon>Euteleostomi</taxon>
        <taxon>Lepidosauria</taxon>
        <taxon>Squamata</taxon>
        <taxon>Bifurcata</taxon>
        <taxon>Unidentata</taxon>
        <taxon>Episquamata</taxon>
        <taxon>Toxicofera</taxon>
        <taxon>Iguania</taxon>
        <taxon>Acrodonta</taxon>
        <taxon>Agamidae</taxon>
        <taxon>Agaminae</taxon>
        <taxon>Phrynocephalus</taxon>
    </lineage>
</organism>
<feature type="compositionally biased region" description="Basic and acidic residues" evidence="3">
    <location>
        <begin position="409"/>
        <end position="419"/>
    </location>
</feature>
<evidence type="ECO:0000256" key="1">
    <source>
        <dbReference type="ARBA" id="ARBA00022614"/>
    </source>
</evidence>
<keyword evidence="4" id="KW-0812">Transmembrane</keyword>
<keyword evidence="2" id="KW-0677">Repeat</keyword>
<evidence type="ECO:0000313" key="6">
    <source>
        <dbReference type="EMBL" id="KAJ7341993.1"/>
    </source>
</evidence>
<feature type="transmembrane region" description="Helical" evidence="4">
    <location>
        <begin position="763"/>
        <end position="783"/>
    </location>
</feature>
<dbReference type="InterPro" id="IPR003591">
    <property type="entry name" value="Leu-rich_rpt_typical-subtyp"/>
</dbReference>
<evidence type="ECO:0000256" key="2">
    <source>
        <dbReference type="ARBA" id="ARBA00022737"/>
    </source>
</evidence>
<protein>
    <recommendedName>
        <fullName evidence="5">LRRC37A/B like protein 1 C-terminal domain-containing protein</fullName>
    </recommendedName>
</protein>
<dbReference type="SMART" id="SM00369">
    <property type="entry name" value="LRR_TYP"/>
    <property type="match status" value="2"/>
</dbReference>
<dbReference type="InterPro" id="IPR001611">
    <property type="entry name" value="Leu-rich_rpt"/>
</dbReference>
<keyword evidence="1" id="KW-0433">Leucine-rich repeat</keyword>
<dbReference type="InterPro" id="IPR015753">
    <property type="entry name" value="LRRC37"/>
</dbReference>
<keyword evidence="7" id="KW-1185">Reference proteome</keyword>
<dbReference type="PANTHER" id="PTHR23045:SF9">
    <property type="entry name" value="LEUCINE RICH REPEAT CONTAINING 37A-RELATED"/>
    <property type="match status" value="1"/>
</dbReference>
<evidence type="ECO:0000256" key="4">
    <source>
        <dbReference type="SAM" id="Phobius"/>
    </source>
</evidence>
<dbReference type="Pfam" id="PF14914">
    <property type="entry name" value="LRRC37AB_C"/>
    <property type="match status" value="1"/>
</dbReference>
<dbReference type="SUPFAM" id="SSF52058">
    <property type="entry name" value="L domain-like"/>
    <property type="match status" value="1"/>
</dbReference>
<dbReference type="AlphaFoldDB" id="A0A9Q0Y7F5"/>
<evidence type="ECO:0000259" key="5">
    <source>
        <dbReference type="Pfam" id="PF14914"/>
    </source>
</evidence>
<sequence length="942" mass="105317">SSVSSSLGKPLWLKDMYQPMDETQRMDKTAKLRDADFSEDSILNWANARSQMGPPPVEKRSSGRIEAAPPEEPLVKKASSKKLVPPPAAAEPPPSEEDTGGDAAAPKITDFTGNAISSIGKDVWRAYPWAEYLVLKGNRLNTLQNTSLDGLLSLTHLDVSCNKIKMIGKDAFEPVPFLQFINLSGNVIGQITQGTFQAWHGMQFLLKMILSHNPLTDIQDPHFYNLPSLKFLDLGATDISPKVVMDLLNTTIQLKMLVVPRKISSCLCCILDNTEVLSETIELNCTKTSDRSTTPCAQEESWNKMQDEVMKILGTRKQNRSVTLTILPENPQQDNSSLALTVTRGLSHFGIHFQNITPHLFATVQQLSKMKADEFLDVKWVDKSELQKLYMLAQLLQKALKEKIAEYKKESQGTEDQKEAPAQVSEQTEAPVVRVKRYQEEAKRKNWIEKIPTKEALFPGLGSEFPKAVMQEEAEQQGSLDLHRGAQSRGRKQAWAPEKQMVASLLRTQRAVFQSSWKRSILEAATGAPSLTTSIVVDKNAADDLTGKVVIILKHINKSKKLANKVLLPENIPDYSSNTQKRETSEDLGAGNKQVYQTLLKLHRLMHKVEESKMPADDTETLNDLSPDISLSQETHWEHREQQTPAPSQVTFLPFGEDYLLQGDLFEAELNQRLESLIPNVPVRNLISHVIRILKMDCMEPTIQMACTKLISRTGLLMKLFSEREKVKETSPLWSKMSMTRQEGKSDEISRQGIPEYGFRNKLLLALSVIVMIMVIIYVICLIEICSQKSRKGTSDKKRSFLGRRKKGKPEEQSSFDKPLWLTDIYQSLDETQRKSIADKLHCGDASENDIFNRANARPSMVLEAPPVEKRSSVKIEAAVVKKASSKTLTPEEPPLSDEGTGGEASVPKRTSLGEEGSEGTEGTAKKPSSEGEGEEEEEEED</sequence>
<evidence type="ECO:0000256" key="3">
    <source>
        <dbReference type="SAM" id="MobiDB-lite"/>
    </source>
</evidence>
<evidence type="ECO:0000313" key="7">
    <source>
        <dbReference type="Proteomes" id="UP001142489"/>
    </source>
</evidence>
<dbReference type="OrthoDB" id="9043009at2759"/>
<dbReference type="InterPro" id="IPR029423">
    <property type="entry name" value="LRRC37AB_C"/>
</dbReference>
<feature type="domain" description="LRRC37A/B like protein 1 C-terminal" evidence="5">
    <location>
        <begin position="662"/>
        <end position="792"/>
    </location>
</feature>
<keyword evidence="4" id="KW-1133">Transmembrane helix</keyword>
<feature type="region of interest" description="Disordered" evidence="3">
    <location>
        <begin position="794"/>
        <end position="815"/>
    </location>
</feature>
<reference evidence="6" key="1">
    <citation type="journal article" date="2023" name="DNA Res.">
        <title>Chromosome-level genome assembly of Phrynocephalus forsythii using third-generation DNA sequencing and Hi-C analysis.</title>
        <authorList>
            <person name="Qi Y."/>
            <person name="Zhao W."/>
            <person name="Zhao Y."/>
            <person name="Niu C."/>
            <person name="Cao S."/>
            <person name="Zhang Y."/>
        </authorList>
    </citation>
    <scope>NUCLEOTIDE SEQUENCE</scope>
    <source>
        <tissue evidence="6">Muscle</tissue>
    </source>
</reference>
<dbReference type="Gene3D" id="3.80.10.10">
    <property type="entry name" value="Ribonuclease Inhibitor"/>
    <property type="match status" value="1"/>
</dbReference>
<feature type="region of interest" description="Disordered" evidence="3">
    <location>
        <begin position="45"/>
        <end position="107"/>
    </location>
</feature>
<name>A0A9Q0Y7F5_9SAUR</name>
<dbReference type="PANTHER" id="PTHR23045">
    <property type="entry name" value="LEUCINE-RICH REPEAT-CONTAINING PROTEIN 37A"/>
    <property type="match status" value="1"/>
</dbReference>
<feature type="compositionally biased region" description="Acidic residues" evidence="3">
    <location>
        <begin position="932"/>
        <end position="942"/>
    </location>
</feature>
<proteinExistence type="predicted"/>
<feature type="region of interest" description="Disordered" evidence="3">
    <location>
        <begin position="409"/>
        <end position="430"/>
    </location>
</feature>
<feature type="region of interest" description="Disordered" evidence="3">
    <location>
        <begin position="1"/>
        <end position="30"/>
    </location>
</feature>
<feature type="non-terminal residue" evidence="6">
    <location>
        <position position="942"/>
    </location>
</feature>
<dbReference type="Pfam" id="PF13855">
    <property type="entry name" value="LRR_8"/>
    <property type="match status" value="1"/>
</dbReference>
<accession>A0A9Q0Y7F5</accession>
<dbReference type="InterPro" id="IPR032675">
    <property type="entry name" value="LRR_dom_sf"/>
</dbReference>
<gene>
    <name evidence="6" type="ORF">JRQ81_008302</name>
</gene>
<dbReference type="Proteomes" id="UP001142489">
    <property type="component" value="Unassembled WGS sequence"/>
</dbReference>
<keyword evidence="4" id="KW-0472">Membrane</keyword>
<dbReference type="PROSITE" id="PS51450">
    <property type="entry name" value="LRR"/>
    <property type="match status" value="1"/>
</dbReference>
<feature type="compositionally biased region" description="Pro residues" evidence="3">
    <location>
        <begin position="84"/>
        <end position="93"/>
    </location>
</feature>